<dbReference type="Gene3D" id="3.30.70.2450">
    <property type="match status" value="1"/>
</dbReference>
<feature type="binding site" evidence="6">
    <location>
        <begin position="16"/>
        <end position="45"/>
    </location>
    <ligand>
        <name>FAD</name>
        <dbReference type="ChEBI" id="CHEBI:57692"/>
    </ligand>
</feature>
<dbReference type="Proteomes" id="UP000486534">
    <property type="component" value="Unassembled WGS sequence"/>
</dbReference>
<keyword evidence="4 6" id="KW-0560">Oxidoreductase</keyword>
<protein>
    <recommendedName>
        <fullName evidence="6">3-(3-hydroxy-phenyl)propionate/3-hydroxycinnamic acid hydroxylase</fullName>
        <shortName evidence="6">3-HCI hydroxylase</shortName>
        <shortName evidence="6">3-HPP hydroxylase</shortName>
        <ecNumber evidence="6">1.14.13.127</ecNumber>
    </recommendedName>
</protein>
<dbReference type="UniPathway" id="UPA00714"/>
<organism evidence="8 9">
    <name type="scientific">Pseudomonas piscis</name>
    <dbReference type="NCBI Taxonomy" id="2614538"/>
    <lineage>
        <taxon>Bacteria</taxon>
        <taxon>Pseudomonadati</taxon>
        <taxon>Pseudomonadota</taxon>
        <taxon>Gammaproteobacteria</taxon>
        <taxon>Pseudomonadales</taxon>
        <taxon>Pseudomonadaceae</taxon>
        <taxon>Pseudomonas</taxon>
    </lineage>
</organism>
<keyword evidence="2 6" id="KW-0058">Aromatic hydrocarbons catabolism</keyword>
<keyword evidence="1 6" id="KW-0285">Flavoprotein</keyword>
<evidence type="ECO:0000256" key="6">
    <source>
        <dbReference type="HAMAP-Rule" id="MF_01652"/>
    </source>
</evidence>
<dbReference type="InterPro" id="IPR036188">
    <property type="entry name" value="FAD/NAD-bd_sf"/>
</dbReference>
<dbReference type="GO" id="GO:0008688">
    <property type="term" value="F:3-(3-hydroxyphenyl)propionate hydroxylase activity"/>
    <property type="evidence" value="ECO:0007669"/>
    <property type="project" value="UniProtKB-UniRule"/>
</dbReference>
<comment type="caution">
    <text evidence="8">The sequence shown here is derived from an EMBL/GenBank/DDBJ whole genome shotgun (WGS) entry which is preliminary data.</text>
</comment>
<dbReference type="EMBL" id="WHUV01000002">
    <property type="protein sequence ID" value="MQA53631.1"/>
    <property type="molecule type" value="Genomic_DNA"/>
</dbReference>
<comment type="catalytic activity">
    <reaction evidence="6">
        <text>3-(3-hydroxyphenyl)propanoate + NADH + O2 + H(+) = 3-(2,3-dihydroxyphenyl)propanoate + NAD(+) + H2O</text>
        <dbReference type="Rhea" id="RHEA:24785"/>
        <dbReference type="ChEBI" id="CHEBI:15377"/>
        <dbReference type="ChEBI" id="CHEBI:15378"/>
        <dbReference type="ChEBI" id="CHEBI:15379"/>
        <dbReference type="ChEBI" id="CHEBI:46951"/>
        <dbReference type="ChEBI" id="CHEBI:57277"/>
        <dbReference type="ChEBI" id="CHEBI:57540"/>
        <dbReference type="ChEBI" id="CHEBI:57945"/>
        <dbReference type="EC" id="1.14.13.127"/>
    </reaction>
</comment>
<dbReference type="GO" id="GO:0019622">
    <property type="term" value="P:3-(3-hydroxy)phenylpropionate catabolic process"/>
    <property type="evidence" value="ECO:0007669"/>
    <property type="project" value="UniProtKB-UniRule"/>
</dbReference>
<gene>
    <name evidence="6" type="primary">mhpA</name>
    <name evidence="8" type="ORF">GDH07_09940</name>
</gene>
<dbReference type="InterPro" id="IPR002938">
    <property type="entry name" value="FAD-bd"/>
</dbReference>
<evidence type="ECO:0000256" key="4">
    <source>
        <dbReference type="ARBA" id="ARBA00023002"/>
    </source>
</evidence>
<dbReference type="HAMAP" id="MF_01652">
    <property type="entry name" value="MhpA"/>
    <property type="match status" value="1"/>
</dbReference>
<dbReference type="Gene3D" id="3.50.50.60">
    <property type="entry name" value="FAD/NAD(P)-binding domain"/>
    <property type="match status" value="1"/>
</dbReference>
<dbReference type="EC" id="1.14.13.127" evidence="6"/>
<dbReference type="RefSeq" id="WP_152897398.1">
    <property type="nucleotide sequence ID" value="NZ_JBLAVA010000001.1"/>
</dbReference>
<dbReference type="GO" id="GO:0019380">
    <property type="term" value="P:3-phenylpropionate catabolic process"/>
    <property type="evidence" value="ECO:0007669"/>
    <property type="project" value="UniProtKB-UniPathway"/>
</dbReference>
<sequence>MNKSHPDHIQADYTADVVIIGAGPVGLAIANYLGQAGVQVLQIEKLDQLIDYPRAIGIDDESLRTVQAIGLVEEVLPHTTPWHAMRFLTPKGRCFADIQPATDEFGWSRRNAFIQPQVDAVLHRGLARFANVRTLFSRDVVQFQQDEQGVSLCMNGPDGRSETVRGRYLVACDGGNSLIRRTLEVSFDGKTAPNQWIVIDIANDPLGTPNVYLCCDPVRPYVSAALPHGVRRFEFMVMPGETEEELGKPESMRKLLAKVLPDPDRVELIRKRVYTHNARLAGRFRVKRALLAGDAAHIMPVWQGQGYNSGMRDASNLGWKLALVAKGLAGEALLDTYEQERRDHAKAMIDLSVMAGHVLAPPKRWQGALRDGISWALNYLPAVKRYFLEMRFKPMPQYTKGALVNAKDSRTTPVGRMFIQPKVVTESGEVRLLDDVIGSHFAFIAWGSNPLWGLSADQVEAWRALGACFIQVLPDVQLKAGREVPDGVIRLGDCTGRLKEWFGRFPVSITLLRPDRFVAAVAIPQTIGQASEALLRALAVPPLAKQQAPLASKVA</sequence>
<dbReference type="AlphaFoldDB" id="A0A7X1PK40"/>
<keyword evidence="5 6" id="KW-0520">NAD</keyword>
<feature type="domain" description="FAD-binding" evidence="7">
    <location>
        <begin position="15"/>
        <end position="351"/>
    </location>
</feature>
<dbReference type="SUPFAM" id="SSF51905">
    <property type="entry name" value="FAD/NAD(P)-binding domain"/>
    <property type="match status" value="1"/>
</dbReference>
<dbReference type="InterPro" id="IPR023786">
    <property type="entry name" value="3-HPP/3HCI_hydroxylase"/>
</dbReference>
<dbReference type="Pfam" id="PF01494">
    <property type="entry name" value="FAD_binding_3"/>
    <property type="match status" value="1"/>
</dbReference>
<evidence type="ECO:0000256" key="1">
    <source>
        <dbReference type="ARBA" id="ARBA00022630"/>
    </source>
</evidence>
<evidence type="ECO:0000313" key="9">
    <source>
        <dbReference type="Proteomes" id="UP000486534"/>
    </source>
</evidence>
<dbReference type="PANTHER" id="PTHR43476:SF3">
    <property type="entry name" value="FAD-BINDING MONOOXYGENASE"/>
    <property type="match status" value="1"/>
</dbReference>
<dbReference type="PRINTS" id="PR00420">
    <property type="entry name" value="RNGMNOXGNASE"/>
</dbReference>
<comment type="catalytic activity">
    <reaction evidence="6">
        <text>(2E)-3-(3-hydroxyphenyl)prop-2-enoate + NADH + O2 + H(+) = (2E)-3-(2,3-dihydroxyphenyl)prop-2-enoate + NAD(+) + H2O</text>
        <dbReference type="Rhea" id="RHEA:27846"/>
        <dbReference type="ChEBI" id="CHEBI:15377"/>
        <dbReference type="ChEBI" id="CHEBI:15378"/>
        <dbReference type="ChEBI" id="CHEBI:15379"/>
        <dbReference type="ChEBI" id="CHEBI:47928"/>
        <dbReference type="ChEBI" id="CHEBI:57540"/>
        <dbReference type="ChEBI" id="CHEBI:57945"/>
        <dbReference type="ChEBI" id="CHEBI:58642"/>
        <dbReference type="EC" id="1.14.13.127"/>
    </reaction>
</comment>
<evidence type="ECO:0000313" key="8">
    <source>
        <dbReference type="EMBL" id="MQA53631.1"/>
    </source>
</evidence>
<reference evidence="8 9" key="1">
    <citation type="submission" date="2019-10" db="EMBL/GenBank/DDBJ databases">
        <title>Pseudomonas dajingensis sp. nov., isolated from the profound head ulcers of farmed Murray cod (Maccullochella peelii peelii).</title>
        <authorList>
            <person name="Liu Y."/>
        </authorList>
    </citation>
    <scope>NUCLEOTIDE SEQUENCE [LARGE SCALE GENOMIC DNA]</scope>
    <source>
        <strain evidence="8 9">MC042</strain>
    </source>
</reference>
<evidence type="ECO:0000256" key="2">
    <source>
        <dbReference type="ARBA" id="ARBA00022797"/>
    </source>
</evidence>
<name>A0A7X1PK40_9PSED</name>
<comment type="function">
    <text evidence="6">Catalyzes the insertion of one atom of molecular oxygen into position 2 of the phenyl ring of 3-(3-hydroxyphenyl)propionate (3-HPP) and hydroxycinnamic acid (3HCI).</text>
</comment>
<evidence type="ECO:0000256" key="5">
    <source>
        <dbReference type="ARBA" id="ARBA00023027"/>
    </source>
</evidence>
<dbReference type="PANTHER" id="PTHR43476">
    <property type="entry name" value="3-(3-HYDROXY-PHENYL)PROPIONATE/3-HYDROXYCINNAMIC ACID HYDROXYLASE"/>
    <property type="match status" value="1"/>
</dbReference>
<accession>A0A7X1PK40</accession>
<comment type="cofactor">
    <cofactor evidence="6">
        <name>FAD</name>
        <dbReference type="ChEBI" id="CHEBI:57692"/>
    </cofactor>
</comment>
<evidence type="ECO:0000259" key="7">
    <source>
        <dbReference type="Pfam" id="PF01494"/>
    </source>
</evidence>
<evidence type="ECO:0000256" key="3">
    <source>
        <dbReference type="ARBA" id="ARBA00022827"/>
    </source>
</evidence>
<comment type="pathway">
    <text evidence="6">Aromatic compound metabolism; 3-phenylpropanoate degradation.</text>
</comment>
<dbReference type="NCBIfam" id="NF004829">
    <property type="entry name" value="PRK06183.1-3"/>
    <property type="match status" value="1"/>
</dbReference>
<feature type="binding site" evidence="6">
    <location>
        <begin position="284"/>
        <end position="294"/>
    </location>
    <ligand>
        <name>FAD</name>
        <dbReference type="ChEBI" id="CHEBI:57692"/>
    </ligand>
</feature>
<proteinExistence type="inferred from homology"/>
<dbReference type="NCBIfam" id="NF004827">
    <property type="entry name" value="PRK06183.1-1"/>
    <property type="match status" value="1"/>
</dbReference>
<dbReference type="NCBIfam" id="NF004831">
    <property type="entry name" value="PRK06183.1-5"/>
    <property type="match status" value="1"/>
</dbReference>
<dbReference type="InterPro" id="IPR050631">
    <property type="entry name" value="PheA/TfdB_FAD_monoxygenase"/>
</dbReference>
<comment type="similarity">
    <text evidence="6">Belongs to the PheA/TfdB FAD monooxygenase family.</text>
</comment>
<dbReference type="GO" id="GO:0071949">
    <property type="term" value="F:FAD binding"/>
    <property type="evidence" value="ECO:0007669"/>
    <property type="project" value="InterPro"/>
</dbReference>
<keyword evidence="3 6" id="KW-0274">FAD</keyword>